<evidence type="ECO:0000313" key="2">
    <source>
        <dbReference type="EMBL" id="KFI27017.1"/>
    </source>
</evidence>
<keyword evidence="1" id="KW-0472">Membrane</keyword>
<reference evidence="2 3" key="1">
    <citation type="submission" date="2014-03" db="EMBL/GenBank/DDBJ databases">
        <title>Genome of Haematobacter massiliensis CCUG 47968.</title>
        <authorList>
            <person name="Wang D."/>
            <person name="Wang G."/>
        </authorList>
    </citation>
    <scope>NUCLEOTIDE SEQUENCE [LARGE SCALE GENOMIC DNA]</scope>
    <source>
        <strain evidence="2 3">CCUG 47968</strain>
    </source>
</reference>
<dbReference type="Proteomes" id="UP000028826">
    <property type="component" value="Unassembled WGS sequence"/>
</dbReference>
<comment type="caution">
    <text evidence="2">The sequence shown here is derived from an EMBL/GenBank/DDBJ whole genome shotgun (WGS) entry which is preliminary data.</text>
</comment>
<keyword evidence="1" id="KW-0812">Transmembrane</keyword>
<keyword evidence="3" id="KW-1185">Reference proteome</keyword>
<evidence type="ECO:0000313" key="3">
    <source>
        <dbReference type="Proteomes" id="UP000028826"/>
    </source>
</evidence>
<protein>
    <submittedName>
        <fullName evidence="2">Uncharacterized protein</fullName>
    </submittedName>
</protein>
<keyword evidence="1" id="KW-1133">Transmembrane helix</keyword>
<feature type="transmembrane region" description="Helical" evidence="1">
    <location>
        <begin position="24"/>
        <end position="42"/>
    </location>
</feature>
<evidence type="ECO:0000256" key="1">
    <source>
        <dbReference type="SAM" id="Phobius"/>
    </source>
</evidence>
<sequence length="67" mass="7640">MSGHVYYYIDIYINHVACSMLPEIKIACAIAIIVVTVIYFALSVSTREDQECQDEGGEDPDYLDTFW</sequence>
<accession>A0A086XYB7</accession>
<proteinExistence type="predicted"/>
<organism evidence="2 3">
    <name type="scientific">Haematobacter massiliensis</name>
    <dbReference type="NCBI Taxonomy" id="195105"/>
    <lineage>
        <taxon>Bacteria</taxon>
        <taxon>Pseudomonadati</taxon>
        <taxon>Pseudomonadota</taxon>
        <taxon>Alphaproteobacteria</taxon>
        <taxon>Rhodobacterales</taxon>
        <taxon>Paracoccaceae</taxon>
        <taxon>Haematobacter</taxon>
    </lineage>
</organism>
<dbReference type="EMBL" id="JGYG01000013">
    <property type="protein sequence ID" value="KFI27017.1"/>
    <property type="molecule type" value="Genomic_DNA"/>
</dbReference>
<dbReference type="AlphaFoldDB" id="A0A086XYB7"/>
<name>A0A086XYB7_9RHOB</name>
<gene>
    <name evidence="2" type="ORF">CN97_02145</name>
</gene>